<proteinExistence type="predicted"/>
<keyword evidence="3" id="KW-1185">Reference proteome</keyword>
<gene>
    <name evidence="2" type="ORF">SAMN05216474_0465</name>
</gene>
<organism evidence="2 3">
    <name type="scientific">Lishizhenia tianjinensis</name>
    <dbReference type="NCBI Taxonomy" id="477690"/>
    <lineage>
        <taxon>Bacteria</taxon>
        <taxon>Pseudomonadati</taxon>
        <taxon>Bacteroidota</taxon>
        <taxon>Flavobacteriia</taxon>
        <taxon>Flavobacteriales</taxon>
        <taxon>Crocinitomicaceae</taxon>
        <taxon>Lishizhenia</taxon>
    </lineage>
</organism>
<evidence type="ECO:0000313" key="2">
    <source>
        <dbReference type="EMBL" id="SFT42086.1"/>
    </source>
</evidence>
<dbReference type="EMBL" id="FPAS01000001">
    <property type="protein sequence ID" value="SFT42086.1"/>
    <property type="molecule type" value="Genomic_DNA"/>
</dbReference>
<feature type="chain" id="PRO_5014860884" description="Cytochrome c domain-containing protein" evidence="1">
    <location>
        <begin position="23"/>
        <end position="478"/>
    </location>
</feature>
<sequence length="478" mass="53599">MKKHTYALGVLTLAGMMSSCGGETTPITKTDEGQELKFQYQAITPTPMPDLNIEGFNFPQDSTTLNKWIKADQTDSIYLHGWGIWAGLTSKTNIKADGDKDFLRVFETWMTPEEMIEAIKTNPKLYRSSTRSNRANLKRPHQFTHFASLNQTINDSIHESVSYNPAAAQFAIDNKIFMATSLYDMAQNGQDEVTFFPNNAVTIKPVFKVLPASNGDNKFHITAWNGPKDTPTGYPEQDWASYVTIDISKNAKQEGSVYPLEDFIHYTLNEEDAHFFNKEFTENSENKMKAKAGDIAVLVGMHVGTREITNWTWQTFWWEDTPDNPELPSSKAIADMRPKELKGAARHYAMAVAYYMVAPKEPYSGKDVVGPGLYAYNPYLEAGFGPSTFDTTLSRFTDSTGKINTTYLGVKTNCMSCHRMATVNPEALGTQHNSKTPYVGNAYISRNDSLFKGQLLLDFAWSIQGNIDTTGFKAHTKQ</sequence>
<dbReference type="STRING" id="477690.SAMN05216474_0465"/>
<dbReference type="PROSITE" id="PS51257">
    <property type="entry name" value="PROKAR_LIPOPROTEIN"/>
    <property type="match status" value="1"/>
</dbReference>
<dbReference type="AlphaFoldDB" id="A0A1I6XVD6"/>
<keyword evidence="1" id="KW-0732">Signal</keyword>
<feature type="signal peptide" evidence="1">
    <location>
        <begin position="1"/>
        <end position="22"/>
    </location>
</feature>
<name>A0A1I6XVD6_9FLAO</name>
<dbReference type="Proteomes" id="UP000236454">
    <property type="component" value="Unassembled WGS sequence"/>
</dbReference>
<dbReference type="RefSeq" id="WP_090245894.1">
    <property type="nucleotide sequence ID" value="NZ_FPAS01000001.1"/>
</dbReference>
<evidence type="ECO:0000313" key="3">
    <source>
        <dbReference type="Proteomes" id="UP000236454"/>
    </source>
</evidence>
<reference evidence="2 3" key="1">
    <citation type="submission" date="2016-10" db="EMBL/GenBank/DDBJ databases">
        <authorList>
            <person name="de Groot N.N."/>
        </authorList>
    </citation>
    <scope>NUCLEOTIDE SEQUENCE [LARGE SCALE GENOMIC DNA]</scope>
    <source>
        <strain evidence="2 3">CGMCC 1.7005</strain>
    </source>
</reference>
<dbReference type="OrthoDB" id="280897at2"/>
<evidence type="ECO:0000256" key="1">
    <source>
        <dbReference type="SAM" id="SignalP"/>
    </source>
</evidence>
<accession>A0A1I6XVD6</accession>
<protein>
    <recommendedName>
        <fullName evidence="4">Cytochrome c domain-containing protein</fullName>
    </recommendedName>
</protein>
<evidence type="ECO:0008006" key="4">
    <source>
        <dbReference type="Google" id="ProtNLM"/>
    </source>
</evidence>